<accession>A0A4Y8IGP5</accession>
<dbReference type="PANTHER" id="PTHR43308:SF5">
    <property type="entry name" value="S-LAYER PROTEIN _ PEPTIDOGLYCAN ENDO-BETA-N-ACETYLGLUCOSAMINIDASE"/>
    <property type="match status" value="1"/>
</dbReference>
<feature type="domain" description="SLH" evidence="2">
    <location>
        <begin position="930"/>
        <end position="990"/>
    </location>
</feature>
<dbReference type="InterPro" id="IPR051465">
    <property type="entry name" value="Cell_Envelope_Struct_Comp"/>
</dbReference>
<keyword evidence="4" id="KW-1185">Reference proteome</keyword>
<keyword evidence="1" id="KW-0732">Signal</keyword>
<dbReference type="InterPro" id="IPR011048">
    <property type="entry name" value="Haem_d1_sf"/>
</dbReference>
<feature type="domain" description="SLH" evidence="2">
    <location>
        <begin position="994"/>
        <end position="1054"/>
    </location>
</feature>
<dbReference type="InterPro" id="IPR015943">
    <property type="entry name" value="WD40/YVTN_repeat-like_dom_sf"/>
</dbReference>
<dbReference type="Gene3D" id="2.130.10.10">
    <property type="entry name" value="YVTN repeat-like/Quinoprotein amine dehydrogenase"/>
    <property type="match status" value="2"/>
</dbReference>
<gene>
    <name evidence="3" type="ORF">E3U55_14220</name>
</gene>
<dbReference type="Pfam" id="PF00395">
    <property type="entry name" value="SLH"/>
    <property type="match status" value="3"/>
</dbReference>
<dbReference type="AlphaFoldDB" id="A0A4Y8IGP5"/>
<dbReference type="SUPFAM" id="SSF51004">
    <property type="entry name" value="C-terminal (heme d1) domain of cytochrome cd1-nitrite reductase"/>
    <property type="match status" value="1"/>
</dbReference>
<dbReference type="PROSITE" id="PS51272">
    <property type="entry name" value="SLH"/>
    <property type="match status" value="3"/>
</dbReference>
<sequence>MSSASESHASSTTQGTLKIDESITSWTLDAGRQQIYAGTEEGSLLIISEETFSVLKSIDVGSGPVRDLDLIEDSLWLSTEEDQQAVNVDLNSNTVIQKIKLNKEPDRIEVIDNRLYYSNQYDVYFVNSDEGTEEGLSSLRGLAHPDLESTDSGELIATGSVNFDVYKFNESNELVQSTATMSPIKEGRPSKNVLLDGEEIFYAGKSYDLNQLDRVNGDYIKEGYKETFYAVTDNFVFSQVAIYSRHTYLKVADLSFETRYILAESMDQVYLYDSDTSTIYKKNFNLDSSFKPQQTTVINQKLSLQHDITSWVKDDENNLIYAVSRTNNSLLTIDMATLEVINERYIGSNPIDLVRTDNGKLYIANSGATQITIIDGGEKSTFSTSVIPYQITTDGQSLYYASDEVDSHIYEVQLDSLKESLVTTNFTNSTYRFARPSLAYDSNQDVIIAGERSMGGLLYSIQPDDLTIKESESDNSYGYEKPSYKIFVDSQHIYHAQQQISEQDITNITHHFDEDIIHVSNQYVVTDLGVYDKEDLTKKVISFPYEDDQVEEAVINQQGELILYVVDQGSPYVLKYDELKSVNEVSPLEVQSNWSGEDLTLSWYETKANQYKVMFKTNNMQDFFELTQVNDTSYQLTNDERSMFNGENVSFVVKPVVGKNILDGEKVEVSFEHLDPINKDFSKTVELDITDMVQSDHAFEHEVARDAISIQLVSPLLFNMNLTDTKYFKLESRHGTLTFPMELMRLMSFHSDSKLKLEIKSVTGEVKKRAEDRFNEIVSPFVDFSLVKNTNGESKTINSFIGHITNYPKRQISIDVTDPSQLTVVMDQKGRIKPVPSRIVKDENGQYRAEFYQEGNYTYYVVRTDNQVFVDLSEKHWANKSVDYLSDHLIVHGIGDSQFAPDQHVTRAEFAAFITRALGLQSDDTPDLIQLKDVNPIRWYADSVFAAEMADLVSGYEDHTFRPHRTITREEMVVMIIRALQHVNGPLGVEDVVIEQFKDANQVKPWAVDNMNKAISLGIMAGRTEDQIVPQGTVTRAEAAAMINRMIKQFNFMQ</sequence>
<protein>
    <recommendedName>
        <fullName evidence="2">SLH domain-containing protein</fullName>
    </recommendedName>
</protein>
<evidence type="ECO:0000259" key="2">
    <source>
        <dbReference type="PROSITE" id="PS51272"/>
    </source>
</evidence>
<dbReference type="RefSeq" id="WP_134341145.1">
    <property type="nucleotide sequence ID" value="NZ_SOPW01000018.1"/>
</dbReference>
<evidence type="ECO:0000313" key="3">
    <source>
        <dbReference type="EMBL" id="TFB14201.1"/>
    </source>
</evidence>
<evidence type="ECO:0000256" key="1">
    <source>
        <dbReference type="ARBA" id="ARBA00022729"/>
    </source>
</evidence>
<reference evidence="3 4" key="1">
    <citation type="submission" date="2019-03" db="EMBL/GenBank/DDBJ databases">
        <authorList>
            <person name="He R.-H."/>
        </authorList>
    </citation>
    <scope>NUCLEOTIDE SEQUENCE [LARGE SCALE GENOMIC DNA]</scope>
    <source>
        <strain evidence="4">SH 714</strain>
    </source>
</reference>
<dbReference type="EMBL" id="SOPW01000018">
    <property type="protein sequence ID" value="TFB14201.1"/>
    <property type="molecule type" value="Genomic_DNA"/>
</dbReference>
<dbReference type="Proteomes" id="UP000297975">
    <property type="component" value="Unassembled WGS sequence"/>
</dbReference>
<feature type="domain" description="SLH" evidence="2">
    <location>
        <begin position="865"/>
        <end position="928"/>
    </location>
</feature>
<comment type="caution">
    <text evidence="3">The sequence shown here is derived from an EMBL/GenBank/DDBJ whole genome shotgun (WGS) entry which is preliminary data.</text>
</comment>
<dbReference type="InterPro" id="IPR001119">
    <property type="entry name" value="SLH_dom"/>
</dbReference>
<dbReference type="OrthoDB" id="663332at2"/>
<proteinExistence type="predicted"/>
<name>A0A4Y8IGP5_9BACI</name>
<dbReference type="PANTHER" id="PTHR43308">
    <property type="entry name" value="OUTER MEMBRANE PROTEIN ALPHA-RELATED"/>
    <property type="match status" value="1"/>
</dbReference>
<organism evidence="3 4">
    <name type="scientific">Filobacillus milosensis</name>
    <dbReference type="NCBI Taxonomy" id="94137"/>
    <lineage>
        <taxon>Bacteria</taxon>
        <taxon>Bacillati</taxon>
        <taxon>Bacillota</taxon>
        <taxon>Bacilli</taxon>
        <taxon>Bacillales</taxon>
        <taxon>Bacillaceae</taxon>
        <taxon>Filobacillus</taxon>
    </lineage>
</organism>
<evidence type="ECO:0000313" key="4">
    <source>
        <dbReference type="Proteomes" id="UP000297975"/>
    </source>
</evidence>